<dbReference type="STRING" id="1423783.FC50_GL000918"/>
<evidence type="ECO:0000313" key="1">
    <source>
        <dbReference type="EMBL" id="KRL86398.1"/>
    </source>
</evidence>
<reference evidence="1 2" key="1">
    <citation type="journal article" date="2015" name="Genome Announc.">
        <title>Expanding the biotechnology potential of lactobacilli through comparative genomics of 213 strains and associated genera.</title>
        <authorList>
            <person name="Sun Z."/>
            <person name="Harris H.M."/>
            <person name="McCann A."/>
            <person name="Guo C."/>
            <person name="Argimon S."/>
            <person name="Zhang W."/>
            <person name="Yang X."/>
            <person name="Jeffery I.B."/>
            <person name="Cooney J.C."/>
            <person name="Kagawa T.F."/>
            <person name="Liu W."/>
            <person name="Song Y."/>
            <person name="Salvetti E."/>
            <person name="Wrobel A."/>
            <person name="Rasinkangas P."/>
            <person name="Parkhill J."/>
            <person name="Rea M.C."/>
            <person name="O'Sullivan O."/>
            <person name="Ritari J."/>
            <person name="Douillard F.P."/>
            <person name="Paul Ross R."/>
            <person name="Yang R."/>
            <person name="Briner A.E."/>
            <person name="Felis G.E."/>
            <person name="de Vos W.M."/>
            <person name="Barrangou R."/>
            <person name="Klaenhammer T.R."/>
            <person name="Caufield P.W."/>
            <person name="Cui Y."/>
            <person name="Zhang H."/>
            <person name="O'Toole P.W."/>
        </authorList>
    </citation>
    <scope>NUCLEOTIDE SEQUENCE [LARGE SCALE GENOMIC DNA]</scope>
    <source>
        <strain evidence="1 2">DSM 15945</strain>
    </source>
</reference>
<organism evidence="1 2">
    <name type="scientific">Lacticaseibacillus pantheris DSM 15945 = JCM 12539 = NBRC 106106</name>
    <dbReference type="NCBI Taxonomy" id="1423783"/>
    <lineage>
        <taxon>Bacteria</taxon>
        <taxon>Bacillati</taxon>
        <taxon>Bacillota</taxon>
        <taxon>Bacilli</taxon>
        <taxon>Lactobacillales</taxon>
        <taxon>Lactobacillaceae</taxon>
        <taxon>Lacticaseibacillus</taxon>
    </lineage>
</organism>
<evidence type="ECO:0008006" key="3">
    <source>
        <dbReference type="Google" id="ProtNLM"/>
    </source>
</evidence>
<comment type="caution">
    <text evidence="1">The sequence shown here is derived from an EMBL/GenBank/DDBJ whole genome shotgun (WGS) entry which is preliminary data.</text>
</comment>
<proteinExistence type="predicted"/>
<dbReference type="AlphaFoldDB" id="A0A0R1U0B6"/>
<dbReference type="EMBL" id="AZFJ01000045">
    <property type="protein sequence ID" value="KRL86398.1"/>
    <property type="molecule type" value="Genomic_DNA"/>
</dbReference>
<sequence>MIKMTKAKMIEIVMGYRDDKPRDFWESMDEDTLANIIELEKIRLKQQASDAVATLA</sequence>
<keyword evidence="2" id="KW-1185">Reference proteome</keyword>
<name>A0A0R1U0B6_9LACO</name>
<dbReference type="Proteomes" id="UP000051922">
    <property type="component" value="Unassembled WGS sequence"/>
</dbReference>
<protein>
    <recommendedName>
        <fullName evidence="3">Phage protein</fullName>
    </recommendedName>
</protein>
<evidence type="ECO:0000313" key="2">
    <source>
        <dbReference type="Proteomes" id="UP000051922"/>
    </source>
</evidence>
<dbReference type="PATRIC" id="fig|1423783.4.peg.948"/>
<gene>
    <name evidence="1" type="ORF">FC50_GL000918</name>
</gene>
<accession>A0A0R1U0B6</accession>